<evidence type="ECO:0000313" key="6">
    <source>
        <dbReference type="Proteomes" id="UP001180087"/>
    </source>
</evidence>
<comment type="subunit">
    <text evidence="4">Homotetramer.</text>
</comment>
<dbReference type="Proteomes" id="UP001180087">
    <property type="component" value="Chromosome"/>
</dbReference>
<dbReference type="EC" id="3.4.24.78" evidence="4"/>
<dbReference type="InterPro" id="IPR023430">
    <property type="entry name" value="Pept_HybD-like_dom_sf"/>
</dbReference>
<feature type="propeptide" id="PRO_5044939883" evidence="4">
    <location>
        <begin position="1"/>
        <end position="12"/>
    </location>
</feature>
<keyword evidence="2 4" id="KW-0378">Hydrolase</keyword>
<feature type="chain" id="PRO_5044939884" description="Germination protease" evidence="4">
    <location>
        <begin position="13"/>
        <end position="363"/>
    </location>
</feature>
<evidence type="ECO:0000256" key="3">
    <source>
        <dbReference type="ARBA" id="ARBA00023145"/>
    </source>
</evidence>
<dbReference type="InterPro" id="IPR005080">
    <property type="entry name" value="Peptidase_A25"/>
</dbReference>
<comment type="PTM">
    <text evidence="4">Autoproteolytically processed. The inactive tetrameric zymogen termed p46 autoprocesses to a smaller form termed p41, which is active only during spore germination.</text>
</comment>
<evidence type="ECO:0000313" key="5">
    <source>
        <dbReference type="EMBL" id="WLV23615.1"/>
    </source>
</evidence>
<proteinExistence type="inferred from homology"/>
<comment type="function">
    <text evidence="4">Initiates the rapid degradation of small, acid-soluble proteins during spore germination.</text>
</comment>
<comment type="catalytic activity">
    <reaction evidence="4">
        <text>Endopeptidase action with P4 Glu or Asp, P1 preferably Glu &gt; Asp, P1' hydrophobic and P2' Ala.</text>
        <dbReference type="EC" id="3.4.24.78"/>
    </reaction>
</comment>
<dbReference type="PIRSF" id="PIRSF019549">
    <property type="entry name" value="Peptidase_A25"/>
    <property type="match status" value="1"/>
</dbReference>
<gene>
    <name evidence="4 5" type="primary">gpr</name>
    <name evidence="5" type="ORF">QR721_08125</name>
</gene>
<reference evidence="5" key="1">
    <citation type="submission" date="2023-06" db="EMBL/GenBank/DDBJ databases">
        <title>A Treasure from Seagulls: Isolation and Description of Aciduricobacillus qingdaonensis gen. nov., sp. nov., a Rare Obligately Uric Acid-utilizing Member in the Family Bacillaceae.</title>
        <authorList>
            <person name="Liu W."/>
            <person name="Wang B."/>
        </authorList>
    </citation>
    <scope>NUCLEOTIDE SEQUENCE</scope>
    <source>
        <strain evidence="5">44XB</strain>
    </source>
</reference>
<sequence>MEKKGHFSPRTDLAVEARDMIVEKSGDSLDKKGIISTEENRGGVKVSTVKITSDASVDIGKQPGTYVTIYTDSVKRQDTDRQQMASKVLAEEIGKLLEESGIEKGMKGLVVGLGNWQVTPDALGPMTIEQVLVTNHLFELEVETVHGDYRPVAAVSPGVMGLTGMETSDIIFGIAEKFKPDFIIAIDALAARAVERLNETIQLSNAGIHPGSGIGNKRKAISKETLGVPVFALGVPTVVDAATIASDTMDDLLKYLGRTWENDNKPSQSLVPGGFHFGKEKLTDDDMPDMDKRQVFMGMVGTLSDNEKRELVREVLGPIDHNLIVTPKEVDGFMEDMSHVIAAGINAALHGKIAADESSGYTR</sequence>
<accession>A0ABY9KSV3</accession>
<dbReference type="HAMAP" id="MF_00626">
    <property type="entry name" value="Germination_prot"/>
    <property type="match status" value="1"/>
</dbReference>
<dbReference type="EMBL" id="CP129113">
    <property type="protein sequence ID" value="WLV23615.1"/>
    <property type="molecule type" value="Genomic_DNA"/>
</dbReference>
<comment type="similarity">
    <text evidence="4">Belongs to the peptidase A25 family.</text>
</comment>
<dbReference type="SUPFAM" id="SSF53163">
    <property type="entry name" value="HybD-like"/>
    <property type="match status" value="1"/>
</dbReference>
<name>A0ABY9KSV3_9BACI</name>
<keyword evidence="6" id="KW-1185">Reference proteome</keyword>
<evidence type="ECO:0000256" key="2">
    <source>
        <dbReference type="ARBA" id="ARBA00022801"/>
    </source>
</evidence>
<evidence type="ECO:0000256" key="1">
    <source>
        <dbReference type="ARBA" id="ARBA00022670"/>
    </source>
</evidence>
<dbReference type="RefSeq" id="WP_348025800.1">
    <property type="nucleotide sequence ID" value="NZ_CP129113.1"/>
</dbReference>
<dbReference type="Pfam" id="PF03418">
    <property type="entry name" value="Peptidase_A25"/>
    <property type="match status" value="1"/>
</dbReference>
<dbReference type="NCBIfam" id="TIGR01441">
    <property type="entry name" value="GPR"/>
    <property type="match status" value="1"/>
</dbReference>
<dbReference type="Gene3D" id="3.40.50.1450">
    <property type="entry name" value="HybD-like"/>
    <property type="match status" value="2"/>
</dbReference>
<protein>
    <recommendedName>
        <fullName evidence="4">Germination protease</fullName>
        <ecNumber evidence="4">3.4.24.78</ecNumber>
    </recommendedName>
    <alternativeName>
        <fullName evidence="4">GPR endopeptidase</fullName>
    </alternativeName>
    <alternativeName>
        <fullName evidence="4">Germination proteinase</fullName>
    </alternativeName>
    <alternativeName>
        <fullName evidence="4">Spore protease</fullName>
    </alternativeName>
</protein>
<keyword evidence="3 4" id="KW-0865">Zymogen</keyword>
<keyword evidence="1 4" id="KW-0645">Protease</keyword>
<evidence type="ECO:0000256" key="4">
    <source>
        <dbReference type="HAMAP-Rule" id="MF_00626"/>
    </source>
</evidence>
<dbReference type="GO" id="GO:0016787">
    <property type="term" value="F:hydrolase activity"/>
    <property type="evidence" value="ECO:0007669"/>
    <property type="project" value="UniProtKB-KW"/>
</dbReference>
<organism evidence="5 6">
    <name type="scientific">Aciduricibacillus chroicocephali</name>
    <dbReference type="NCBI Taxonomy" id="3054939"/>
    <lineage>
        <taxon>Bacteria</taxon>
        <taxon>Bacillati</taxon>
        <taxon>Bacillota</taxon>
        <taxon>Bacilli</taxon>
        <taxon>Bacillales</taxon>
        <taxon>Bacillaceae</taxon>
        <taxon>Aciduricibacillus</taxon>
    </lineage>
</organism>